<sequence length="65" mass="8065">MHTRAHIWFYFITFRRFCHINLFHVRIFCALHSCFSFFSKRMCVFDKKTADSLPFLNFRLILQEK</sequence>
<dbReference type="HOGENOM" id="CLU_2843362_0_0_9"/>
<keyword evidence="1" id="KW-1133">Transmembrane helix</keyword>
<organism evidence="2 3">
    <name type="scientific">Faecalibacterium cf. prausnitzii KLE1255</name>
    <dbReference type="NCBI Taxonomy" id="748224"/>
    <lineage>
        <taxon>Bacteria</taxon>
        <taxon>Bacillati</taxon>
        <taxon>Bacillota</taxon>
        <taxon>Clostridia</taxon>
        <taxon>Eubacteriales</taxon>
        <taxon>Oscillospiraceae</taxon>
        <taxon>Faecalibacterium</taxon>
    </lineage>
</organism>
<dbReference type="EMBL" id="AECU01000189">
    <property type="protein sequence ID" value="EFQ05933.1"/>
    <property type="molecule type" value="Genomic_DNA"/>
</dbReference>
<accession>E2ZLM6</accession>
<feature type="transmembrane region" description="Helical" evidence="1">
    <location>
        <begin position="20"/>
        <end position="38"/>
    </location>
</feature>
<protein>
    <submittedName>
        <fullName evidence="2">Uncharacterized protein</fullName>
    </submittedName>
</protein>
<reference evidence="2 3" key="1">
    <citation type="submission" date="2010-08" db="EMBL/GenBank/DDBJ databases">
        <authorList>
            <person name="Weinstock G."/>
            <person name="Sodergren E."/>
            <person name="Clifton S."/>
            <person name="Fulton L."/>
            <person name="Fulton B."/>
            <person name="Courtney L."/>
            <person name="Fronick C."/>
            <person name="Harrison M."/>
            <person name="Strong C."/>
            <person name="Farmer C."/>
            <person name="Delahaunty K."/>
            <person name="Markovic C."/>
            <person name="Hall O."/>
            <person name="Minx P."/>
            <person name="Tomlinson C."/>
            <person name="Mitreva M."/>
            <person name="Hou S."/>
            <person name="Chen J."/>
            <person name="Wollam A."/>
            <person name="Pepin K.H."/>
            <person name="Johnson M."/>
            <person name="Bhonagiri V."/>
            <person name="Zhang X."/>
            <person name="Suruliraj S."/>
            <person name="Warren W."/>
            <person name="Chinwalla A."/>
            <person name="Mardis E.R."/>
            <person name="Wilson R.K."/>
        </authorList>
    </citation>
    <scope>NUCLEOTIDE SEQUENCE [LARGE SCALE GENOMIC DNA]</scope>
    <source>
        <strain evidence="2 3">KLE1255</strain>
    </source>
</reference>
<dbReference type="Proteomes" id="UP000006028">
    <property type="component" value="Unassembled WGS sequence"/>
</dbReference>
<gene>
    <name evidence="2" type="ORF">HMPREF9436_02585</name>
</gene>
<comment type="caution">
    <text evidence="2">The sequence shown here is derived from an EMBL/GenBank/DDBJ whole genome shotgun (WGS) entry which is preliminary data.</text>
</comment>
<evidence type="ECO:0000313" key="2">
    <source>
        <dbReference type="EMBL" id="EFQ05933.1"/>
    </source>
</evidence>
<dbReference type="AlphaFoldDB" id="E2ZLM6"/>
<dbReference type="BioCyc" id="FCF748224-HMP:GTSS-586-MONOMER"/>
<evidence type="ECO:0000256" key="1">
    <source>
        <dbReference type="SAM" id="Phobius"/>
    </source>
</evidence>
<name>E2ZLM6_9FIRM</name>
<keyword evidence="1" id="KW-0812">Transmembrane</keyword>
<keyword evidence="1" id="KW-0472">Membrane</keyword>
<proteinExistence type="predicted"/>
<evidence type="ECO:0000313" key="3">
    <source>
        <dbReference type="Proteomes" id="UP000006028"/>
    </source>
</evidence>